<evidence type="ECO:0000256" key="5">
    <source>
        <dbReference type="ARBA" id="ARBA00022695"/>
    </source>
</evidence>
<dbReference type="InterPro" id="IPR036888">
    <property type="entry name" value="DNA_integrity_DisA_N_sf"/>
</dbReference>
<feature type="domain" description="DAC" evidence="11">
    <location>
        <begin position="84"/>
        <end position="244"/>
    </location>
</feature>
<dbReference type="GO" id="GO:0006171">
    <property type="term" value="P:cAMP biosynthetic process"/>
    <property type="evidence" value="ECO:0007669"/>
    <property type="project" value="InterPro"/>
</dbReference>
<dbReference type="FunFam" id="3.40.1700.10:FF:000002">
    <property type="entry name" value="Diadenylate cyclase"/>
    <property type="match status" value="1"/>
</dbReference>
<dbReference type="Pfam" id="PF02457">
    <property type="entry name" value="DAC"/>
    <property type="match status" value="1"/>
</dbReference>
<reference evidence="13" key="1">
    <citation type="submission" date="2016-10" db="EMBL/GenBank/DDBJ databases">
        <authorList>
            <person name="Varghese N."/>
            <person name="Submissions S."/>
        </authorList>
    </citation>
    <scope>NUCLEOTIDE SEQUENCE [LARGE SCALE GENOMIC DNA]</scope>
    <source>
        <strain evidence="13">DSM 23256</strain>
    </source>
</reference>
<evidence type="ECO:0000259" key="11">
    <source>
        <dbReference type="PROSITE" id="PS51794"/>
    </source>
</evidence>
<comment type="function">
    <text evidence="10">Catalyzes the condensation of 2 ATP molecules into cyclic di-AMP (c-di-AMP), a second messenger used to regulate differing processes in different bacteria.</text>
</comment>
<dbReference type="RefSeq" id="WP_093690190.1">
    <property type="nucleotide sequence ID" value="NZ_FNBU01000013.1"/>
</dbReference>
<evidence type="ECO:0000256" key="9">
    <source>
        <dbReference type="ARBA" id="ARBA00023136"/>
    </source>
</evidence>
<comment type="subunit">
    <text evidence="10">Probably a homodimer.</text>
</comment>
<evidence type="ECO:0000313" key="12">
    <source>
        <dbReference type="EMBL" id="SDF51599.1"/>
    </source>
</evidence>
<dbReference type="AlphaFoldDB" id="A0A1G7LRK2"/>
<dbReference type="PROSITE" id="PS51794">
    <property type="entry name" value="DAC"/>
    <property type="match status" value="1"/>
</dbReference>
<keyword evidence="4 10" id="KW-0812">Transmembrane</keyword>
<keyword evidence="7 10" id="KW-0067">ATP-binding</keyword>
<keyword evidence="13" id="KW-1185">Reference proteome</keyword>
<keyword evidence="5 10" id="KW-0548">Nucleotidyltransferase</keyword>
<comment type="similarity">
    <text evidence="10">Belongs to the adenylate cyclase family. DacA/CdaA subfamily.</text>
</comment>
<gene>
    <name evidence="10" type="primary">dacA</name>
    <name evidence="12" type="ORF">SAMN05660235_01856</name>
</gene>
<evidence type="ECO:0000256" key="3">
    <source>
        <dbReference type="ARBA" id="ARBA00022679"/>
    </source>
</evidence>
<dbReference type="EC" id="2.7.7.85" evidence="10"/>
<dbReference type="PIRSF" id="PIRSF004793">
    <property type="entry name" value="UCP004793"/>
    <property type="match status" value="1"/>
</dbReference>
<dbReference type="STRING" id="1123285.SAMN05660235_01856"/>
<dbReference type="NCBIfam" id="TIGR00159">
    <property type="entry name" value="diadenylate cyclase CdaA"/>
    <property type="match status" value="1"/>
</dbReference>
<sequence>MLLQIRGILSTITLLDIVDILIVAFVLYKLYFMIKDTRAVALLKGLVVLLFATLVSKWLGLNVINWLLQKTFSVLLVALPIVFQPELRRALEQLGRGGFLRKRALLNEEETARLLEELAKAVKVLAQNKIGALLVIEREIGLNDYIETGLKVDGLVSSEFIINIFIPNTPMHDGAVIIRGNRIMAAGCLLPLTEDLSLSKELGTRHRAAIGITEQTDAVVVVVSEETGTISLARGGHLIRYLDTETLKEKLKPLFATKSSALIDFLNWRWPHGR</sequence>
<dbReference type="InterPro" id="IPR034701">
    <property type="entry name" value="CdaA"/>
</dbReference>
<accession>A0A1G7LRK2</accession>
<keyword evidence="3 10" id="KW-0808">Transferase</keyword>
<dbReference type="GO" id="GO:0005524">
    <property type="term" value="F:ATP binding"/>
    <property type="evidence" value="ECO:0007669"/>
    <property type="project" value="UniProtKB-UniRule"/>
</dbReference>
<evidence type="ECO:0000256" key="8">
    <source>
        <dbReference type="ARBA" id="ARBA00022989"/>
    </source>
</evidence>
<evidence type="ECO:0000256" key="4">
    <source>
        <dbReference type="ARBA" id="ARBA00022692"/>
    </source>
</evidence>
<evidence type="ECO:0000256" key="2">
    <source>
        <dbReference type="ARBA" id="ARBA00022475"/>
    </source>
</evidence>
<keyword evidence="8 10" id="KW-1133">Transmembrane helix</keyword>
<comment type="catalytic activity">
    <reaction evidence="1 10">
        <text>2 ATP = 3',3'-c-di-AMP + 2 diphosphate</text>
        <dbReference type="Rhea" id="RHEA:35655"/>
        <dbReference type="ChEBI" id="CHEBI:30616"/>
        <dbReference type="ChEBI" id="CHEBI:33019"/>
        <dbReference type="ChEBI" id="CHEBI:71500"/>
        <dbReference type="EC" id="2.7.7.85"/>
    </reaction>
</comment>
<evidence type="ECO:0000256" key="10">
    <source>
        <dbReference type="HAMAP-Rule" id="MF_01499"/>
    </source>
</evidence>
<organism evidence="12 13">
    <name type="scientific">Sporolituus thermophilus DSM 23256</name>
    <dbReference type="NCBI Taxonomy" id="1123285"/>
    <lineage>
        <taxon>Bacteria</taxon>
        <taxon>Bacillati</taxon>
        <taxon>Bacillota</taxon>
        <taxon>Negativicutes</taxon>
        <taxon>Selenomonadales</taxon>
        <taxon>Sporomusaceae</taxon>
        <taxon>Sporolituus</taxon>
    </lineage>
</organism>
<protein>
    <recommendedName>
        <fullName evidence="10">Diadenylate cyclase</fullName>
        <shortName evidence="10">DAC</shortName>
        <ecNumber evidence="10">2.7.7.85</ecNumber>
    </recommendedName>
    <alternativeName>
        <fullName evidence="10">Cyclic-di-AMP synthase</fullName>
        <shortName evidence="10">c-di-AMP synthase</shortName>
    </alternativeName>
</protein>
<dbReference type="PANTHER" id="PTHR34185:SF1">
    <property type="entry name" value="DIADENYLATE CYCLASE"/>
    <property type="match status" value="1"/>
</dbReference>
<proteinExistence type="inferred from homology"/>
<dbReference type="EMBL" id="FNBU01000013">
    <property type="protein sequence ID" value="SDF51599.1"/>
    <property type="molecule type" value="Genomic_DNA"/>
</dbReference>
<dbReference type="Pfam" id="PF19293">
    <property type="entry name" value="CdaA_N"/>
    <property type="match status" value="1"/>
</dbReference>
<dbReference type="SUPFAM" id="SSF143597">
    <property type="entry name" value="YojJ-like"/>
    <property type="match status" value="1"/>
</dbReference>
<dbReference type="InterPro" id="IPR050338">
    <property type="entry name" value="DisA"/>
</dbReference>
<dbReference type="GO" id="GO:0004016">
    <property type="term" value="F:adenylate cyclase activity"/>
    <property type="evidence" value="ECO:0007669"/>
    <property type="project" value="UniProtKB-UniRule"/>
</dbReference>
<evidence type="ECO:0000256" key="1">
    <source>
        <dbReference type="ARBA" id="ARBA00000877"/>
    </source>
</evidence>
<evidence type="ECO:0000256" key="7">
    <source>
        <dbReference type="ARBA" id="ARBA00022840"/>
    </source>
</evidence>
<evidence type="ECO:0000256" key="6">
    <source>
        <dbReference type="ARBA" id="ARBA00022741"/>
    </source>
</evidence>
<feature type="transmembrane region" description="Helical" evidence="10">
    <location>
        <begin position="40"/>
        <end position="60"/>
    </location>
</feature>
<keyword evidence="9 10" id="KW-0472">Membrane</keyword>
<dbReference type="GO" id="GO:0106408">
    <property type="term" value="F:diadenylate cyclase activity"/>
    <property type="evidence" value="ECO:0007669"/>
    <property type="project" value="UniProtKB-EC"/>
</dbReference>
<dbReference type="PANTHER" id="PTHR34185">
    <property type="entry name" value="DIADENYLATE CYCLASE"/>
    <property type="match status" value="1"/>
</dbReference>
<dbReference type="HAMAP" id="MF_01499">
    <property type="entry name" value="DacA"/>
    <property type="match status" value="1"/>
</dbReference>
<comment type="caution">
    <text evidence="10">Lacks conserved residue(s) required for the propagation of feature annotation.</text>
</comment>
<dbReference type="OrthoDB" id="9807385at2"/>
<name>A0A1G7LRK2_9FIRM</name>
<dbReference type="InterPro" id="IPR014046">
    <property type="entry name" value="C-di-AMP_synthase"/>
</dbReference>
<keyword evidence="2 10" id="KW-1003">Cell membrane</keyword>
<dbReference type="Gene3D" id="3.40.1700.10">
    <property type="entry name" value="DNA integrity scanning protein, DisA, N-terminal domain"/>
    <property type="match status" value="1"/>
</dbReference>
<dbReference type="InterPro" id="IPR003390">
    <property type="entry name" value="DNA_integrity_scan_DisA_N"/>
</dbReference>
<evidence type="ECO:0000313" key="13">
    <source>
        <dbReference type="Proteomes" id="UP000243333"/>
    </source>
</evidence>
<keyword evidence="6 10" id="KW-0547">Nucleotide-binding</keyword>
<dbReference type="Proteomes" id="UP000243333">
    <property type="component" value="Unassembled WGS sequence"/>
</dbReference>
<dbReference type="InterPro" id="IPR045585">
    <property type="entry name" value="CdaA_N"/>
</dbReference>
<feature type="transmembrane region" description="Helical" evidence="10">
    <location>
        <begin position="6"/>
        <end position="28"/>
    </location>
</feature>